<dbReference type="InterPro" id="IPR054002">
    <property type="entry name" value="RdRP_C"/>
</dbReference>
<name>A0A0B4UDZ0_9REOV</name>
<dbReference type="Gene3D" id="3.90.1850.10">
    <property type="entry name" value="RNA-directed RNA polymerase lambda-3"/>
    <property type="match status" value="1"/>
</dbReference>
<feature type="domain" description="RNA-directed RNA polymerase C-terminal" evidence="2">
    <location>
        <begin position="855"/>
        <end position="1186"/>
    </location>
</feature>
<dbReference type="Pfam" id="PF22213">
    <property type="entry name" value="CPV_RdRP_C"/>
    <property type="match status" value="1"/>
</dbReference>
<feature type="domain" description="RNA-directed RNA polymerase N-terminal" evidence="1">
    <location>
        <begin position="55"/>
        <end position="303"/>
    </location>
</feature>
<dbReference type="Pfam" id="PF22212">
    <property type="entry name" value="CPV_RdRP_pol_dom"/>
    <property type="match status" value="1"/>
</dbReference>
<sequence>MENDLRYTFDFKLSRTRTQELEKTIHDMIKDRGKMIEFIVEKSEPSLKLSSKIVIPTELLKPKSFTYDMYPLAENGKVFKIEHPYDYLTTFRIDTFYKEENEMDIRYQIIKNMLEFKQCQSRLSNIWRQVAGVILTFDTIYGQENIFRGILTKILRDLDPEYDSKSYPFYEDRIMGRIIFQRFKIPSIMPLLIYALCHLGANFIMGNLNEDEFVMCMNNYLYMAKESYQDEKLRVKSAARNWLNEALDNLGQTWAPIWTPDMCIIGYRKKNTREYSVVRKLFDKSKKERKEKLSPELNAYIDNKIKKAKSQKEITRAYVVTRIATNDGTYYKTATSLSLKKAVEPTIRQRVVPAPIVTEKTSDGVLKQVYEEGSLFEEILDYLLAYKEKTLSVLNNVRLDDEYLDILKMTSAGVKLDEEEHNDKIMAILSKKRIPRAAIDSANYRNLEQFIERLQAPIFAVERQQIDRRQRMIAGINNEALLGSMASYLILTSMFKYMSAAAQGKQSGSALDIADMLEYTSLLDCVLSSMDVKGMDAAIQPTTRDVIHTFELEIAKLSRHVSAGPFKEKWSKVIDNKGNTVNESTYMSALLQLLMIERHNTQTAVTYVDPVFGEIVNAEGTFSSGRADTSAHHTALLPGIIRGMESMSSAERPSCRAMVRAMGDDANIIYSGSEEIMMANIEDDKRAMNELGFDIDEELSRSSMVFLQQQCVNGCFIGYPDRIGIFAKEHSNEVTSIFQSVQELRALSDDLCWRIRNTRGLKLLMTFLGAVCSLRVTIEVESTLVNEMIKELNYIVPTHGYESAKKNMDGNNKRGKELMSFYLPFMWLYVEKGGEMPCFPVERSDGTFTEEESIHTPRGQMKRKLLYDISYNAETKSYDLDRRILKELGISAAYKVIQLNIVGNEYMIKRETFDDRKLEEMGRSLEGLSDSDRYIKSRRHANILRENNIRIPKQAVLGERLTERITQTIERIPLTKNQMKLFGEGLLQDIKKYKYYMIPETREDVVYKCKLIEHEERIGIKNIEFLAYDIELSLNLQPGSESVTALQYLGLTDRASGGLRSSINAVRGTYGAFRYDDPTFMIGYQIWRSRGDMIEHFFKAIDASVEREEAYKSAFTYYARNEMHQYLLSLSPRNQFFIRDDATNLMMYVNDLPAVARVDLLYGILIAEVLRSSYALTGGRISIEMDVTLQRHLRSVITGQSDASQNLI</sequence>
<evidence type="ECO:0000259" key="1">
    <source>
        <dbReference type="Pfam" id="PF22209"/>
    </source>
</evidence>
<evidence type="ECO:0000313" key="3">
    <source>
        <dbReference type="EMBL" id="AJC97790.1"/>
    </source>
</evidence>
<dbReference type="InterPro" id="IPR054006">
    <property type="entry name" value="RdRP_N"/>
</dbReference>
<dbReference type="EMBL" id="KP217035">
    <property type="protein sequence ID" value="AJC97790.1"/>
    <property type="molecule type" value="Genomic_RNA"/>
</dbReference>
<evidence type="ECO:0000259" key="2">
    <source>
        <dbReference type="Pfam" id="PF22213"/>
    </source>
</evidence>
<accession>A0A0B4UDZ0</accession>
<organism evidence="3">
    <name type="scientific">Thaumetopoea pityocampa cypovirus 5</name>
    <dbReference type="NCBI Taxonomy" id="1591445"/>
    <lineage>
        <taxon>Viruses</taxon>
        <taxon>Riboviria</taxon>
        <taxon>Orthornavirae</taxon>
        <taxon>Duplornaviricota</taxon>
        <taxon>Resentoviricetes</taxon>
        <taxon>Reovirales</taxon>
        <taxon>Spinareoviridae</taxon>
        <taxon>Cypovirus</taxon>
    </lineage>
</organism>
<protein>
    <submittedName>
        <fullName evidence="3">RdRp</fullName>
    </submittedName>
</protein>
<reference evidence="3" key="1">
    <citation type="submission" date="2014-12" db="EMBL/GenBank/DDBJ databases">
        <title>In search of pathogens: transcriptome-based identification of viral pathogens from the pine processionary moth (Thaumatopoea pityocampa).</title>
        <authorList>
            <person name="Jakubowska A.K."/>
            <person name="Nalcacioglu R."/>
            <person name="Millan-Leiva A."/>
            <person name="Sanz-Carbonell A."/>
            <person name="Muratoglu H."/>
            <person name="Herrero S."/>
            <person name="Demirbag Z."/>
        </authorList>
    </citation>
    <scope>NUCLEOTIDE SEQUENCE</scope>
</reference>
<dbReference type="Pfam" id="PF22209">
    <property type="entry name" value="CPV_RdRP_N"/>
    <property type="match status" value="1"/>
</dbReference>
<proteinExistence type="predicted"/>